<dbReference type="OrthoDB" id="674604at2759"/>
<dbReference type="PROSITE" id="PS50294">
    <property type="entry name" value="WD_REPEATS_REGION"/>
    <property type="match status" value="4"/>
</dbReference>
<dbReference type="SUPFAM" id="SSF52540">
    <property type="entry name" value="P-loop containing nucleoside triphosphate hydrolases"/>
    <property type="match status" value="1"/>
</dbReference>
<dbReference type="SMART" id="SM00320">
    <property type="entry name" value="WD40"/>
    <property type="match status" value="4"/>
</dbReference>
<protein>
    <recommendedName>
        <fullName evidence="4">Mitochondrial division protein 1</fullName>
    </recommendedName>
</protein>
<keyword evidence="9" id="KW-1185">Reference proteome</keyword>
<comment type="similarity">
    <text evidence="3">Belongs to the WD repeat MDV1/CAF4 family.</text>
</comment>
<evidence type="ECO:0000256" key="1">
    <source>
        <dbReference type="ARBA" id="ARBA00022574"/>
    </source>
</evidence>
<dbReference type="InterPro" id="IPR019775">
    <property type="entry name" value="WD40_repeat_CS"/>
</dbReference>
<feature type="repeat" description="WD" evidence="6">
    <location>
        <begin position="632"/>
        <end position="673"/>
    </location>
</feature>
<dbReference type="PANTHER" id="PTHR22847:SF637">
    <property type="entry name" value="WD REPEAT DOMAIN 5B"/>
    <property type="match status" value="1"/>
</dbReference>
<dbReference type="EMBL" id="MU006219">
    <property type="protein sequence ID" value="KAF2830311.1"/>
    <property type="molecule type" value="Genomic_DNA"/>
</dbReference>
<dbReference type="AlphaFoldDB" id="A0A6A7AAI7"/>
<evidence type="ECO:0000259" key="7">
    <source>
        <dbReference type="Pfam" id="PF24883"/>
    </source>
</evidence>
<dbReference type="Proteomes" id="UP000799424">
    <property type="component" value="Unassembled WGS sequence"/>
</dbReference>
<evidence type="ECO:0000256" key="2">
    <source>
        <dbReference type="ARBA" id="ARBA00022737"/>
    </source>
</evidence>
<dbReference type="PANTHER" id="PTHR22847">
    <property type="entry name" value="WD40 REPEAT PROTEIN"/>
    <property type="match status" value="1"/>
</dbReference>
<dbReference type="Gene3D" id="3.40.50.300">
    <property type="entry name" value="P-loop containing nucleotide triphosphate hydrolases"/>
    <property type="match status" value="1"/>
</dbReference>
<accession>A0A6A7AAI7</accession>
<comment type="function">
    <text evidence="5">Involved in mitochondrial fission. Acts as an adapter protein required to form mitochondrial fission complexes. Formation of these complexes is required to promote constriction and fission of the mitochondrial compartment at a late step in mitochondrial division.</text>
</comment>
<dbReference type="Pfam" id="PF24883">
    <property type="entry name" value="NPHP3_N"/>
    <property type="match status" value="1"/>
</dbReference>
<dbReference type="Gene3D" id="2.130.10.10">
    <property type="entry name" value="YVTN repeat-like/Quinoprotein amine dehydrogenase"/>
    <property type="match status" value="2"/>
</dbReference>
<proteinExistence type="inferred from homology"/>
<feature type="domain" description="Nephrocystin 3-like N-terminal" evidence="7">
    <location>
        <begin position="74"/>
        <end position="233"/>
    </location>
</feature>
<reference evidence="8" key="1">
    <citation type="journal article" date="2020" name="Stud. Mycol.">
        <title>101 Dothideomycetes genomes: a test case for predicting lifestyles and emergence of pathogens.</title>
        <authorList>
            <person name="Haridas S."/>
            <person name="Albert R."/>
            <person name="Binder M."/>
            <person name="Bloem J."/>
            <person name="Labutti K."/>
            <person name="Salamov A."/>
            <person name="Andreopoulos B."/>
            <person name="Baker S."/>
            <person name="Barry K."/>
            <person name="Bills G."/>
            <person name="Bluhm B."/>
            <person name="Cannon C."/>
            <person name="Castanera R."/>
            <person name="Culley D."/>
            <person name="Daum C."/>
            <person name="Ezra D."/>
            <person name="Gonzalez J."/>
            <person name="Henrissat B."/>
            <person name="Kuo A."/>
            <person name="Liang C."/>
            <person name="Lipzen A."/>
            <person name="Lutzoni F."/>
            <person name="Magnuson J."/>
            <person name="Mondo S."/>
            <person name="Nolan M."/>
            <person name="Ohm R."/>
            <person name="Pangilinan J."/>
            <person name="Park H.-J."/>
            <person name="Ramirez L."/>
            <person name="Alfaro M."/>
            <person name="Sun H."/>
            <person name="Tritt A."/>
            <person name="Yoshinaga Y."/>
            <person name="Zwiers L.-H."/>
            <person name="Turgeon B."/>
            <person name="Goodwin S."/>
            <person name="Spatafora J."/>
            <person name="Crous P."/>
            <person name="Grigoriev I."/>
        </authorList>
    </citation>
    <scope>NUCLEOTIDE SEQUENCE</scope>
    <source>
        <strain evidence="8">CBS 113818</strain>
    </source>
</reference>
<evidence type="ECO:0000256" key="3">
    <source>
        <dbReference type="ARBA" id="ARBA00038415"/>
    </source>
</evidence>
<dbReference type="CDD" id="cd00200">
    <property type="entry name" value="WD40"/>
    <property type="match status" value="1"/>
</dbReference>
<dbReference type="InterPro" id="IPR001680">
    <property type="entry name" value="WD40_rpt"/>
</dbReference>
<evidence type="ECO:0000313" key="8">
    <source>
        <dbReference type="EMBL" id="KAF2830311.1"/>
    </source>
</evidence>
<sequence>MLCCSGAMASTTSNITFGNNINGFQARDNYGSVHIGLENTLGRLPNAKDALFNSFAKQHEPLCLADTRVDLLREIHSWADGQGEQCIFWLSGLAGMGKSTIARTVARSYYDKQRLAASFFFSRGGGDVGHAGKFVTSIALQLACNVPALKQRIINAVVERDDIVSQSLRDQWHHLVLGPLSKLSDNDCPASLVLVVDALDECDSDSNICIIVQLLAEARSPTRARLRVLLTSRPEVPIRHGFYKIPDSKHQDVVLHNISRSIVDHDIALFLQYNLQLIARQYCLDAGWPGAEIVTQLAQSASGLFIWAATACRFICEGLFADERLRILLAGSASSNPVGPEEQLTKMYLTVLQNSICHGYNAQEMTEYYRKLRLILGSIVALTSPLPLGSVSALLRVPKHKVDRMIRDLHAILDIPNDLSRPLRLHHPSFRDFLLDKDRCGDSNFWVDEKQAHTALAQNCIMLMSSSLRKDICGIGVPGALAAEEPTRLEQCLPEELQYACLYWIYHLAKSGAKLCDNNEVHNFLKKHCLHWIEALGWIGKVSEGIHAISSLESITLTSDCPVLYAFVHDMKRFALYGRSPIELAPLQVYGSALVFAPLKSLVKRQFAEQLFHWVERLPRVDNDWSACLQTLEGHGDSVMSVAFSHDSIRLASASYDRTVKIWDANSGACLQTLEGHGDSVRSVAFSHDSTRLASASWDRTVKIWDASSGACLQTLEGHGGSVMSVAFSHDSTRLVSASDDRTVKIWDASSGACLQTLKGHGGAVESVAFSHDSTRLASASYDRTVKIWDANSGACLQTLEGHSSAFNLVGFETQQPLQQGIAISSDETWITYKAQNRLWLPSDVHDLVMLRLEVGACGLTARGLAYRKIYQ</sequence>
<dbReference type="InterPro" id="IPR015943">
    <property type="entry name" value="WD40/YVTN_repeat-like_dom_sf"/>
</dbReference>
<dbReference type="PROSITE" id="PS50082">
    <property type="entry name" value="WD_REPEATS_2"/>
    <property type="match status" value="4"/>
</dbReference>
<dbReference type="Pfam" id="PF00400">
    <property type="entry name" value="WD40"/>
    <property type="match status" value="4"/>
</dbReference>
<dbReference type="PRINTS" id="PR00320">
    <property type="entry name" value="GPROTEINBRPT"/>
</dbReference>
<dbReference type="GO" id="GO:1990234">
    <property type="term" value="C:transferase complex"/>
    <property type="evidence" value="ECO:0007669"/>
    <property type="project" value="UniProtKB-ARBA"/>
</dbReference>
<dbReference type="InterPro" id="IPR036322">
    <property type="entry name" value="WD40_repeat_dom_sf"/>
</dbReference>
<keyword evidence="2" id="KW-0677">Repeat</keyword>
<evidence type="ECO:0000256" key="4">
    <source>
        <dbReference type="ARBA" id="ARBA00039789"/>
    </source>
</evidence>
<evidence type="ECO:0000256" key="5">
    <source>
        <dbReference type="ARBA" id="ARBA00043913"/>
    </source>
</evidence>
<feature type="repeat" description="WD" evidence="6">
    <location>
        <begin position="674"/>
        <end position="715"/>
    </location>
</feature>
<name>A0A6A7AAI7_9PLEO</name>
<organism evidence="8 9">
    <name type="scientific">Ophiobolus disseminans</name>
    <dbReference type="NCBI Taxonomy" id="1469910"/>
    <lineage>
        <taxon>Eukaryota</taxon>
        <taxon>Fungi</taxon>
        <taxon>Dikarya</taxon>
        <taxon>Ascomycota</taxon>
        <taxon>Pezizomycotina</taxon>
        <taxon>Dothideomycetes</taxon>
        <taxon>Pleosporomycetidae</taxon>
        <taxon>Pleosporales</taxon>
        <taxon>Pleosporineae</taxon>
        <taxon>Phaeosphaeriaceae</taxon>
        <taxon>Ophiobolus</taxon>
    </lineage>
</organism>
<dbReference type="InterPro" id="IPR027417">
    <property type="entry name" value="P-loop_NTPase"/>
</dbReference>
<dbReference type="InterPro" id="IPR056884">
    <property type="entry name" value="NPHP3-like_N"/>
</dbReference>
<keyword evidence="1 6" id="KW-0853">WD repeat</keyword>
<dbReference type="PROSITE" id="PS00678">
    <property type="entry name" value="WD_REPEATS_1"/>
    <property type="match status" value="4"/>
</dbReference>
<evidence type="ECO:0000313" key="9">
    <source>
        <dbReference type="Proteomes" id="UP000799424"/>
    </source>
</evidence>
<evidence type="ECO:0000256" key="6">
    <source>
        <dbReference type="PROSITE-ProRule" id="PRU00221"/>
    </source>
</evidence>
<feature type="repeat" description="WD" evidence="6">
    <location>
        <begin position="716"/>
        <end position="757"/>
    </location>
</feature>
<dbReference type="SUPFAM" id="SSF50978">
    <property type="entry name" value="WD40 repeat-like"/>
    <property type="match status" value="1"/>
</dbReference>
<gene>
    <name evidence="8" type="ORF">CC86DRAFT_443354</name>
</gene>
<feature type="repeat" description="WD" evidence="6">
    <location>
        <begin position="758"/>
        <end position="799"/>
    </location>
</feature>
<dbReference type="InterPro" id="IPR020472">
    <property type="entry name" value="WD40_PAC1"/>
</dbReference>
<dbReference type="GO" id="GO:0005634">
    <property type="term" value="C:nucleus"/>
    <property type="evidence" value="ECO:0007669"/>
    <property type="project" value="TreeGrafter"/>
</dbReference>